<accession>A0ABT9J641</accession>
<dbReference type="InterPro" id="IPR046748">
    <property type="entry name" value="HipA_2"/>
</dbReference>
<sequence length="248" mass="29225">MYYKMPLQSKSNHVHLVFFDNQSDYAVNFLHATEEKTLVNQWIAYCIGRYMELPIPKAEIVEMPTSFLHDIPNLNSYTQQNAKQLAVFFLENCISIDEEKTYSISNQGDFAKTIVFDYWLCNTNRTNHNVWLQEITPGIYKYWMMDHSEIFASLSWTAEDLTKLPENVLNNNTHKTMASLITNEKEFAKQIELIQTIPTLLLEEILSLIPEEWNISTKEKEAVVKALNHRRYEIVPNIINQFIQYRIY</sequence>
<proteinExistence type="predicted"/>
<evidence type="ECO:0000313" key="2">
    <source>
        <dbReference type="EMBL" id="MDP5276419.1"/>
    </source>
</evidence>
<dbReference type="RefSeq" id="WP_305993724.1">
    <property type="nucleotide sequence ID" value="NZ_JAVAMP010000014.1"/>
</dbReference>
<feature type="domain" description="HipA-like kinase" evidence="1">
    <location>
        <begin position="20"/>
        <end position="222"/>
    </location>
</feature>
<evidence type="ECO:0000259" key="1">
    <source>
        <dbReference type="Pfam" id="PF20613"/>
    </source>
</evidence>
<keyword evidence="3" id="KW-1185">Reference proteome</keyword>
<protein>
    <recommendedName>
        <fullName evidence="1">HipA-like kinase domain-containing protein</fullName>
    </recommendedName>
</protein>
<comment type="caution">
    <text evidence="2">The sequence shown here is derived from an EMBL/GenBank/DDBJ whole genome shotgun (WGS) entry which is preliminary data.</text>
</comment>
<reference evidence="2 3" key="1">
    <citation type="submission" date="2023-08" db="EMBL/GenBank/DDBJ databases">
        <authorList>
            <person name="Park J.-S."/>
        </authorList>
    </citation>
    <scope>NUCLEOTIDE SEQUENCE [LARGE SCALE GENOMIC DNA]</scope>
    <source>
        <strain evidence="2 3">2205SS18-9</strain>
    </source>
</reference>
<dbReference type="Proteomes" id="UP001231941">
    <property type="component" value="Unassembled WGS sequence"/>
</dbReference>
<dbReference type="Pfam" id="PF20613">
    <property type="entry name" value="HipA_2"/>
    <property type="match status" value="1"/>
</dbReference>
<organism evidence="2 3">
    <name type="scientific">Chengkuizengella axinellae</name>
    <dbReference type="NCBI Taxonomy" id="3064388"/>
    <lineage>
        <taxon>Bacteria</taxon>
        <taxon>Bacillati</taxon>
        <taxon>Bacillota</taxon>
        <taxon>Bacilli</taxon>
        <taxon>Bacillales</taxon>
        <taxon>Paenibacillaceae</taxon>
        <taxon>Chengkuizengella</taxon>
    </lineage>
</organism>
<gene>
    <name evidence="2" type="ORF">Q5Y73_20195</name>
</gene>
<dbReference type="EMBL" id="JAVAMP010000014">
    <property type="protein sequence ID" value="MDP5276419.1"/>
    <property type="molecule type" value="Genomic_DNA"/>
</dbReference>
<name>A0ABT9J641_9BACL</name>
<evidence type="ECO:0000313" key="3">
    <source>
        <dbReference type="Proteomes" id="UP001231941"/>
    </source>
</evidence>